<dbReference type="KEGG" id="nfn:NFRAN_1718"/>
<evidence type="ECO:0000313" key="1">
    <source>
        <dbReference type="EMBL" id="VFJ14040.1"/>
    </source>
</evidence>
<dbReference type="Proteomes" id="UP000294299">
    <property type="component" value="Chromosome NFRAN"/>
</dbReference>
<dbReference type="EMBL" id="LR216287">
    <property type="protein sequence ID" value="VFJ14040.1"/>
    <property type="molecule type" value="Genomic_DNA"/>
</dbReference>
<sequence length="38" mass="4345">MEFACNNYSEELATSTTKYDLPIIKYLFDIIAASKQVL</sequence>
<organism evidence="1 2">
    <name type="scientific">Candidatus Nitrosocosmicus franklandianus</name>
    <dbReference type="NCBI Taxonomy" id="1798806"/>
    <lineage>
        <taxon>Archaea</taxon>
        <taxon>Nitrososphaerota</taxon>
        <taxon>Nitrososphaeria</taxon>
        <taxon>Nitrososphaerales</taxon>
        <taxon>Nitrososphaeraceae</taxon>
        <taxon>Candidatus Nitrosocosmicus</taxon>
    </lineage>
</organism>
<reference evidence="1 2" key="1">
    <citation type="submission" date="2019-02" db="EMBL/GenBank/DDBJ databases">
        <authorList>
            <person name="Lehtovirta-Morley E L."/>
        </authorList>
    </citation>
    <scope>NUCLEOTIDE SEQUENCE [LARGE SCALE GENOMIC DNA]</scope>
    <source>
        <strain evidence="1">NFRAN1</strain>
    </source>
</reference>
<name>A0A484I8L2_9ARCH</name>
<protein>
    <submittedName>
        <fullName evidence="1">Uncharacterized protein</fullName>
    </submittedName>
</protein>
<proteinExistence type="predicted"/>
<accession>A0A484I8L2</accession>
<gene>
    <name evidence="1" type="ORF">NFRAN_1718</name>
</gene>
<dbReference type="AlphaFoldDB" id="A0A484I8L2"/>
<evidence type="ECO:0000313" key="2">
    <source>
        <dbReference type="Proteomes" id="UP000294299"/>
    </source>
</evidence>
<keyword evidence="2" id="KW-1185">Reference proteome</keyword>